<protein>
    <submittedName>
        <fullName evidence="1">Uncharacterized protein</fullName>
    </submittedName>
</protein>
<evidence type="ECO:0000313" key="1">
    <source>
        <dbReference type="EMBL" id="TCO99875.1"/>
    </source>
</evidence>
<comment type="caution">
    <text evidence="1">The sequence shown here is derived from an EMBL/GenBank/DDBJ whole genome shotgun (WGS) entry which is preliminary data.</text>
</comment>
<sequence length="480" mass="54699">MHDFRLVNWGPDEAKDDHDLPGYFVAFPEFADIEAGQIRYVVGRKGTGKTAIIERIKQRVAADAMGFSSNLTLRNFPLQDFRELRDRSQRDKSQFVAAWSFLLLIELAKMVCSDNGAETASAVDELRQFLSANGLDSSAGFASTITSLTKAESKVKVSTGWLDGERLGGSQTQITLPVHYQKVVGALAARLVNVSSESEYWLFIDELDEGYRAGDTSLRLVLLGLFRAVEDLALSLRAAHFHFRPLVVLRSDIFDRLEDNDLNKLDDYVYRLGWTTREEMDDYALKLVPEARIVKSIPGAVLDPWGHVVVNFDGDLPQYVESVWAFMTSRTYDRPRDIIKFLKSCRKHTKSGQLPFSSVRLAEDTYSDWLFREIRDEIHSYLPCWREATQCITRIGTGRFSVTNFLDTLKEDKTVSKWISEGGNSAEAVVETLYEFGVLGNYDGRRWLFKYKDQDLTWNPAMELIVHFGLCKKLRVTRSF</sequence>
<name>A0A4R2MBG1_RUBGE</name>
<dbReference type="OrthoDB" id="9179688at2"/>
<dbReference type="SUPFAM" id="SSF52540">
    <property type="entry name" value="P-loop containing nucleoside triphosphate hydrolases"/>
    <property type="match status" value="1"/>
</dbReference>
<dbReference type="InterPro" id="IPR027417">
    <property type="entry name" value="P-loop_NTPase"/>
</dbReference>
<proteinExistence type="predicted"/>
<dbReference type="Proteomes" id="UP000295106">
    <property type="component" value="Unassembled WGS sequence"/>
</dbReference>
<organism evidence="1 2">
    <name type="scientific">Rubrivivax gelatinosus</name>
    <name type="common">Rhodocyclus gelatinosus</name>
    <name type="synonym">Rhodopseudomonas gelatinosa</name>
    <dbReference type="NCBI Taxonomy" id="28068"/>
    <lineage>
        <taxon>Bacteria</taxon>
        <taxon>Pseudomonadati</taxon>
        <taxon>Pseudomonadota</taxon>
        <taxon>Betaproteobacteria</taxon>
        <taxon>Burkholderiales</taxon>
        <taxon>Sphaerotilaceae</taxon>
        <taxon>Rubrivivax</taxon>
    </lineage>
</organism>
<dbReference type="GeneID" id="99685365"/>
<dbReference type="InterPro" id="IPR059206">
    <property type="entry name" value="Sll1717-like"/>
</dbReference>
<evidence type="ECO:0000313" key="2">
    <source>
        <dbReference type="Proteomes" id="UP000295106"/>
    </source>
</evidence>
<dbReference type="RefSeq" id="WP_132649179.1">
    <property type="nucleotide sequence ID" value="NZ_CP181386.1"/>
</dbReference>
<dbReference type="NCBIfam" id="NF047389">
    <property type="entry name" value="ATPase_Sll1717"/>
    <property type="match status" value="1"/>
</dbReference>
<dbReference type="EMBL" id="SLXD01000014">
    <property type="protein sequence ID" value="TCO99875.1"/>
    <property type="molecule type" value="Genomic_DNA"/>
</dbReference>
<gene>
    <name evidence="1" type="ORF">EV684_114172</name>
</gene>
<dbReference type="AlphaFoldDB" id="A0A4R2MBG1"/>
<reference evidence="1 2" key="1">
    <citation type="submission" date="2019-03" db="EMBL/GenBank/DDBJ databases">
        <title>Genomic Encyclopedia of Type Strains, Phase IV (KMG-IV): sequencing the most valuable type-strain genomes for metagenomic binning, comparative biology and taxonomic classification.</title>
        <authorList>
            <person name="Goeker M."/>
        </authorList>
    </citation>
    <scope>NUCLEOTIDE SEQUENCE [LARGE SCALE GENOMIC DNA]</scope>
    <source>
        <strain evidence="1 2">DSM 1709</strain>
    </source>
</reference>
<accession>A0A4R2MBG1</accession>